<organism evidence="1 2">
    <name type="scientific">Salix purpurea</name>
    <name type="common">Purple osier willow</name>
    <dbReference type="NCBI Taxonomy" id="77065"/>
    <lineage>
        <taxon>Eukaryota</taxon>
        <taxon>Viridiplantae</taxon>
        <taxon>Streptophyta</taxon>
        <taxon>Embryophyta</taxon>
        <taxon>Tracheophyta</taxon>
        <taxon>Spermatophyta</taxon>
        <taxon>Magnoliopsida</taxon>
        <taxon>eudicotyledons</taxon>
        <taxon>Gunneridae</taxon>
        <taxon>Pentapetalae</taxon>
        <taxon>rosids</taxon>
        <taxon>fabids</taxon>
        <taxon>Malpighiales</taxon>
        <taxon>Salicaceae</taxon>
        <taxon>Saliceae</taxon>
        <taxon>Salix</taxon>
    </lineage>
</organism>
<accession>A0A9Q0Z9R6</accession>
<dbReference type="Proteomes" id="UP001151532">
    <property type="component" value="Chromosome 8"/>
</dbReference>
<name>A0A9Q0Z9R6_SALPP</name>
<keyword evidence="2" id="KW-1185">Reference proteome</keyword>
<reference evidence="1" key="2">
    <citation type="journal article" date="2023" name="Int. J. Mol. Sci.">
        <title>De Novo Assembly and Annotation of 11 Diverse Shrub Willow (Salix) Genomes Reveals Novel Gene Organization in Sex-Linked Regions.</title>
        <authorList>
            <person name="Hyden B."/>
            <person name="Feng K."/>
            <person name="Yates T.B."/>
            <person name="Jawdy S."/>
            <person name="Cereghino C."/>
            <person name="Smart L.B."/>
            <person name="Muchero W."/>
        </authorList>
    </citation>
    <scope>NUCLEOTIDE SEQUENCE</scope>
    <source>
        <tissue evidence="1">Shoot tip</tissue>
    </source>
</reference>
<proteinExistence type="predicted"/>
<sequence>MVQWVGAGRDEALFDSITRIDLTSSCFLVLVFPRERVFMLLLVMFLKWGEVKFADKNFSIVERFVKREEEKGEPENVRDFRGHGGRVGEEGFEEETWSRKMRRKLKGGKF</sequence>
<evidence type="ECO:0000313" key="1">
    <source>
        <dbReference type="EMBL" id="KAJ6726403.1"/>
    </source>
</evidence>
<protein>
    <submittedName>
        <fullName evidence="1">Uncharacterized protein</fullName>
    </submittedName>
</protein>
<dbReference type="EMBL" id="JAPFFK010000013">
    <property type="protein sequence ID" value="KAJ6726403.1"/>
    <property type="molecule type" value="Genomic_DNA"/>
</dbReference>
<reference evidence="1" key="1">
    <citation type="submission" date="2022-11" db="EMBL/GenBank/DDBJ databases">
        <authorList>
            <person name="Hyden B.L."/>
            <person name="Feng K."/>
            <person name="Yates T."/>
            <person name="Jawdy S."/>
            <person name="Smart L.B."/>
            <person name="Muchero W."/>
        </authorList>
    </citation>
    <scope>NUCLEOTIDE SEQUENCE</scope>
    <source>
        <tissue evidence="1">Shoot tip</tissue>
    </source>
</reference>
<evidence type="ECO:0000313" key="2">
    <source>
        <dbReference type="Proteomes" id="UP001151532"/>
    </source>
</evidence>
<gene>
    <name evidence="1" type="ORF">OIU79_004539</name>
</gene>
<comment type="caution">
    <text evidence="1">The sequence shown here is derived from an EMBL/GenBank/DDBJ whole genome shotgun (WGS) entry which is preliminary data.</text>
</comment>
<dbReference type="AlphaFoldDB" id="A0A9Q0Z9R6"/>